<evidence type="ECO:0000313" key="2">
    <source>
        <dbReference type="Proteomes" id="UP000694393"/>
    </source>
</evidence>
<reference evidence="1" key="2">
    <citation type="submission" date="2025-09" db="UniProtKB">
        <authorList>
            <consortium name="Ensembl"/>
        </authorList>
    </citation>
    <scope>IDENTIFICATION</scope>
</reference>
<reference evidence="1" key="1">
    <citation type="submission" date="2025-08" db="UniProtKB">
        <authorList>
            <consortium name="Ensembl"/>
        </authorList>
    </citation>
    <scope>IDENTIFICATION</scope>
</reference>
<organism evidence="1 2">
    <name type="scientific">Pelusios castaneus</name>
    <name type="common">West African mud turtle</name>
    <dbReference type="NCBI Taxonomy" id="367368"/>
    <lineage>
        <taxon>Eukaryota</taxon>
        <taxon>Metazoa</taxon>
        <taxon>Chordata</taxon>
        <taxon>Craniata</taxon>
        <taxon>Vertebrata</taxon>
        <taxon>Euteleostomi</taxon>
        <taxon>Archelosauria</taxon>
        <taxon>Testudinata</taxon>
        <taxon>Testudines</taxon>
        <taxon>Pleurodira</taxon>
        <taxon>Pelomedusidae</taxon>
        <taxon>Pelusios</taxon>
    </lineage>
</organism>
<dbReference type="AlphaFoldDB" id="A0A8C8SKT6"/>
<evidence type="ECO:0000313" key="1">
    <source>
        <dbReference type="Ensembl" id="ENSPCEP00000021302.1"/>
    </source>
</evidence>
<keyword evidence="2" id="KW-1185">Reference proteome</keyword>
<name>A0A8C8SKT6_9SAUR</name>
<protein>
    <submittedName>
        <fullName evidence="1">Uncharacterized protein</fullName>
    </submittedName>
</protein>
<accession>A0A8C8SKT6</accession>
<sequence>LYLFVPLLSRSAGSDLGTSLSMQLDSPSLLSQPSFILSTNPCITSTSTGTSYSMVPSPPSYHKSLIPVHPSAISSTTSIMSAREDQTPSTSTSHPSAFAALHMRNAPVPSKQNTPRLVISEASNSVVSGVSVGRYSSTGTSGSNIGLALFGVGFGSKALLQSLMEENGCCLLYIVEDQLPDVERAFNTEFLANTRLNCTHCKFFYICAE</sequence>
<dbReference type="Ensembl" id="ENSPCET00000022036.1">
    <property type="protein sequence ID" value="ENSPCEP00000021302.1"/>
    <property type="gene ID" value="ENSPCEG00000016400.1"/>
</dbReference>
<proteinExistence type="predicted"/>
<dbReference type="Proteomes" id="UP000694393">
    <property type="component" value="Unplaced"/>
</dbReference>